<proteinExistence type="predicted"/>
<feature type="non-terminal residue" evidence="1">
    <location>
        <position position="1"/>
    </location>
</feature>
<dbReference type="SUPFAM" id="SSF53955">
    <property type="entry name" value="Lysozyme-like"/>
    <property type="match status" value="1"/>
</dbReference>
<dbReference type="RefSeq" id="WP_146108628.1">
    <property type="nucleotide sequence ID" value="NZ_PPGH01000010.1"/>
</dbReference>
<evidence type="ECO:0008006" key="3">
    <source>
        <dbReference type="Google" id="ProtNLM"/>
    </source>
</evidence>
<sequence>PQPIDADLWIAQIPFNETRGYVERVLAYRVIYAERLGLPPLRLSDLLPPIPALPRNNAKS</sequence>
<keyword evidence="2" id="KW-1185">Reference proteome</keyword>
<name>A0A2S7XVC0_9GAMM</name>
<reference evidence="1 2" key="1">
    <citation type="submission" date="2018-01" db="EMBL/GenBank/DDBJ databases">
        <title>The complete genome sequence of Chromatium okenii LaCa, a purple sulfur bacterium with a turbulent life.</title>
        <authorList>
            <person name="Luedin S.M."/>
            <person name="Liechti N."/>
            <person name="Storelli N."/>
            <person name="Danza F."/>
            <person name="Wittwer M."/>
            <person name="Pothier J.F."/>
            <person name="Tonolla M.A."/>
        </authorList>
    </citation>
    <scope>NUCLEOTIDE SEQUENCE [LARGE SCALE GENOMIC DNA]</scope>
    <source>
        <strain evidence="1 2">LaCa</strain>
    </source>
</reference>
<dbReference type="OrthoDB" id="92254at2"/>
<organism evidence="1 2">
    <name type="scientific">Chromatium okenii</name>
    <dbReference type="NCBI Taxonomy" id="61644"/>
    <lineage>
        <taxon>Bacteria</taxon>
        <taxon>Pseudomonadati</taxon>
        <taxon>Pseudomonadota</taxon>
        <taxon>Gammaproteobacteria</taxon>
        <taxon>Chromatiales</taxon>
        <taxon>Chromatiaceae</taxon>
        <taxon>Chromatium</taxon>
    </lineage>
</organism>
<dbReference type="AlphaFoldDB" id="A0A2S7XVC0"/>
<gene>
    <name evidence="1" type="ORF">CXB77_00895</name>
</gene>
<dbReference type="Proteomes" id="UP000239936">
    <property type="component" value="Unassembled WGS sequence"/>
</dbReference>
<dbReference type="InterPro" id="IPR023346">
    <property type="entry name" value="Lysozyme-like_dom_sf"/>
</dbReference>
<dbReference type="EMBL" id="PPGH01000010">
    <property type="protein sequence ID" value="PQJ97483.1"/>
    <property type="molecule type" value="Genomic_DNA"/>
</dbReference>
<comment type="caution">
    <text evidence="1">The sequence shown here is derived from an EMBL/GenBank/DDBJ whole genome shotgun (WGS) entry which is preliminary data.</text>
</comment>
<protein>
    <recommendedName>
        <fullName evidence="3">Lytic murein transglycosylase</fullName>
    </recommendedName>
</protein>
<evidence type="ECO:0000313" key="1">
    <source>
        <dbReference type="EMBL" id="PQJ97483.1"/>
    </source>
</evidence>
<accession>A0A2S7XVC0</accession>
<dbReference type="Gene3D" id="1.10.530.10">
    <property type="match status" value="1"/>
</dbReference>
<evidence type="ECO:0000313" key="2">
    <source>
        <dbReference type="Proteomes" id="UP000239936"/>
    </source>
</evidence>